<reference evidence="1 2" key="1">
    <citation type="submission" date="2019-10" db="EMBL/GenBank/DDBJ databases">
        <title>Genome sequence of Azospirillum melinis.</title>
        <authorList>
            <person name="Ambrosini A."/>
            <person name="Sant'Anna F.H."/>
            <person name="Cassan F.D."/>
            <person name="Souza E.M."/>
            <person name="Passaglia L.M.P."/>
        </authorList>
    </citation>
    <scope>NUCLEOTIDE SEQUENCE [LARGE SCALE GENOMIC DNA]</scope>
    <source>
        <strain evidence="1 2">TMCY0552</strain>
    </source>
</reference>
<dbReference type="PANTHER" id="PTHR11803">
    <property type="entry name" value="2-IMINOBUTANOATE/2-IMINOPROPANOATE DEAMINASE RIDA"/>
    <property type="match status" value="1"/>
</dbReference>
<proteinExistence type="predicted"/>
<dbReference type="SUPFAM" id="SSF55298">
    <property type="entry name" value="YjgF-like"/>
    <property type="match status" value="1"/>
</dbReference>
<evidence type="ECO:0000313" key="1">
    <source>
        <dbReference type="EMBL" id="NUA99052.1"/>
    </source>
</evidence>
<dbReference type="EMBL" id="WHOS01000006">
    <property type="protein sequence ID" value="NUA99052.1"/>
    <property type="molecule type" value="Genomic_DNA"/>
</dbReference>
<dbReference type="CDD" id="cd06151">
    <property type="entry name" value="YjgF_YER057c_UK114_like_3"/>
    <property type="match status" value="1"/>
</dbReference>
<evidence type="ECO:0000313" key="2">
    <source>
        <dbReference type="Proteomes" id="UP000605086"/>
    </source>
</evidence>
<comment type="caution">
    <text evidence="1">The sequence shown here is derived from an EMBL/GenBank/DDBJ whole genome shotgun (WGS) entry which is preliminary data.</text>
</comment>
<dbReference type="InterPro" id="IPR006175">
    <property type="entry name" value="YjgF/YER057c/UK114"/>
</dbReference>
<dbReference type="InterPro" id="IPR035959">
    <property type="entry name" value="RutC-like_sf"/>
</dbReference>
<dbReference type="PANTHER" id="PTHR11803:SF59">
    <property type="entry name" value="ENDORIBONUCLEASE"/>
    <property type="match status" value="1"/>
</dbReference>
<dbReference type="Gene3D" id="3.30.1330.40">
    <property type="entry name" value="RutC-like"/>
    <property type="match status" value="1"/>
</dbReference>
<dbReference type="Pfam" id="PF01042">
    <property type="entry name" value="Ribonuc_L-PSP"/>
    <property type="match status" value="1"/>
</dbReference>
<protein>
    <submittedName>
        <fullName evidence="1">Translation initiation inhibitor</fullName>
    </submittedName>
</protein>
<dbReference type="Proteomes" id="UP000605086">
    <property type="component" value="Unassembled WGS sequence"/>
</dbReference>
<keyword evidence="2" id="KW-1185">Reference proteome</keyword>
<organism evidence="1 2">
    <name type="scientific">Azospirillum melinis</name>
    <dbReference type="NCBI Taxonomy" id="328839"/>
    <lineage>
        <taxon>Bacteria</taxon>
        <taxon>Pseudomonadati</taxon>
        <taxon>Pseudomonadota</taxon>
        <taxon>Alphaproteobacteria</taxon>
        <taxon>Rhodospirillales</taxon>
        <taxon>Azospirillaceae</taxon>
        <taxon>Azospirillum</taxon>
    </lineage>
</organism>
<gene>
    <name evidence="1" type="ORF">GBZ48_07090</name>
</gene>
<accession>A0ABX2K8Q2</accession>
<name>A0ABX2K8Q2_9PROT</name>
<sequence>MHGGRINRLSGTDRMRRFGPPFSASTLGGMALAKGIERYALDESSPYRTQFLESVRVPVDGTEFLMLSGLTPPVIDSSVPSDRAEAYGDTEVQTRNILAELKATLERRGYGLNDVVKVQAFLVGDARIGGHADFQGFSRAYAEAFGTTETPNIPVRTRVQVAGLVEPGWLVEIEAMAAKVG</sequence>